<dbReference type="Proteomes" id="UP000031366">
    <property type="component" value="Unassembled WGS sequence"/>
</dbReference>
<feature type="transmembrane region" description="Helical" evidence="7">
    <location>
        <begin position="190"/>
        <end position="208"/>
    </location>
</feature>
<gene>
    <name evidence="9" type="ORF">U732_1800</name>
</gene>
<evidence type="ECO:0000256" key="7">
    <source>
        <dbReference type="SAM" id="Phobius"/>
    </source>
</evidence>
<evidence type="ECO:0000259" key="8">
    <source>
        <dbReference type="Pfam" id="PF06738"/>
    </source>
</evidence>
<keyword evidence="2" id="KW-1003">Cell membrane</keyword>
<dbReference type="GO" id="GO:0022857">
    <property type="term" value="F:transmembrane transporter activity"/>
    <property type="evidence" value="ECO:0007669"/>
    <property type="project" value="InterPro"/>
</dbReference>
<evidence type="ECO:0000256" key="2">
    <source>
        <dbReference type="ARBA" id="ARBA00022475"/>
    </source>
</evidence>
<evidence type="ECO:0000256" key="3">
    <source>
        <dbReference type="ARBA" id="ARBA00022692"/>
    </source>
</evidence>
<evidence type="ECO:0000256" key="4">
    <source>
        <dbReference type="ARBA" id="ARBA00022989"/>
    </source>
</evidence>
<dbReference type="STRING" id="29341.RSJ17_16515"/>
<reference evidence="9 10" key="1">
    <citation type="journal article" date="2015" name="Infect. Genet. Evol.">
        <title>Genomic sequences of six botulinum neurotoxin-producing strains representing three clostridial species illustrate the mobility and diversity of botulinum neurotoxin genes.</title>
        <authorList>
            <person name="Smith T.J."/>
            <person name="Hill K.K."/>
            <person name="Xie G."/>
            <person name="Foley B.T."/>
            <person name="Williamson C.H."/>
            <person name="Foster J.T."/>
            <person name="Johnson S.L."/>
            <person name="Chertkov O."/>
            <person name="Teshima H."/>
            <person name="Gibbons H.S."/>
            <person name="Johnsky L.A."/>
            <person name="Karavis M.A."/>
            <person name="Smith L.A."/>
        </authorList>
    </citation>
    <scope>NUCLEOTIDE SEQUENCE [LARGE SCALE GENOMIC DNA]</scope>
    <source>
        <strain evidence="9 10">CDC 2741</strain>
    </source>
</reference>
<dbReference type="GO" id="GO:0005886">
    <property type="term" value="C:plasma membrane"/>
    <property type="evidence" value="ECO:0007669"/>
    <property type="project" value="UniProtKB-SubCell"/>
</dbReference>
<keyword evidence="5 7" id="KW-0472">Membrane</keyword>
<accession>A0A0C1U0I2</accession>
<dbReference type="EMBL" id="AYSO01000017">
    <property type="protein sequence ID" value="KIE46314.1"/>
    <property type="molecule type" value="Genomic_DNA"/>
</dbReference>
<keyword evidence="4 7" id="KW-1133">Transmembrane helix</keyword>
<feature type="transmembrane region" description="Helical" evidence="7">
    <location>
        <begin position="229"/>
        <end position="248"/>
    </location>
</feature>
<dbReference type="GO" id="GO:0015744">
    <property type="term" value="P:succinate transport"/>
    <property type="evidence" value="ECO:0007669"/>
    <property type="project" value="TreeGrafter"/>
</dbReference>
<dbReference type="PANTHER" id="PTHR34390">
    <property type="entry name" value="UPF0442 PROTEIN YJJB-RELATED"/>
    <property type="match status" value="1"/>
</dbReference>
<proteinExistence type="inferred from homology"/>
<sequence>MDIKNVSELALTAGEILLGNGAETYRIEETVSRICESYGFTAECLAMSNGILLLVEGSQFDKITSMKKVGQKHVDLYKIELINSFSRQLKENPLSYDEAKKALDEIKKSPNFTLPVRTIAACITGFIYTLFLNGSLIDGIASIIICLITYMVLEKISEFGFFQFLEYYLAGLIIGGTSILSHMLIPSINAHNVITGGIMILLPGVVLTNGIKDVIYGNFSSGISKFCEALIVIIAVSIGVGTALFIGMKGA</sequence>
<comment type="caution">
    <text evidence="9">The sequence shown here is derived from an EMBL/GenBank/DDBJ whole genome shotgun (WGS) entry which is preliminary data.</text>
</comment>
<dbReference type="PANTHER" id="PTHR34390:SF2">
    <property type="entry name" value="SUCCINATE TRANSPORTER SUBUNIT YJJP-RELATED"/>
    <property type="match status" value="1"/>
</dbReference>
<evidence type="ECO:0000256" key="6">
    <source>
        <dbReference type="ARBA" id="ARBA00034125"/>
    </source>
</evidence>
<dbReference type="OrthoDB" id="9813917at2"/>
<comment type="subcellular location">
    <subcellularLocation>
        <location evidence="1">Cell membrane</location>
        <topology evidence="1">Multi-pass membrane protein</topology>
    </subcellularLocation>
</comment>
<name>A0A0C1U0I2_9CLOT</name>
<dbReference type="InterPro" id="IPR050539">
    <property type="entry name" value="ThrE_Dicarb/AminoAcid_Exp"/>
</dbReference>
<protein>
    <recommendedName>
        <fullName evidence="8">Threonine/serine exporter-like N-terminal domain-containing protein</fullName>
    </recommendedName>
</protein>
<evidence type="ECO:0000313" key="10">
    <source>
        <dbReference type="Proteomes" id="UP000031366"/>
    </source>
</evidence>
<organism evidence="9 10">
    <name type="scientific">Clostridium argentinense CDC 2741</name>
    <dbReference type="NCBI Taxonomy" id="1418104"/>
    <lineage>
        <taxon>Bacteria</taxon>
        <taxon>Bacillati</taxon>
        <taxon>Bacillota</taxon>
        <taxon>Clostridia</taxon>
        <taxon>Eubacteriales</taxon>
        <taxon>Clostridiaceae</taxon>
        <taxon>Clostridium</taxon>
    </lineage>
</organism>
<comment type="similarity">
    <text evidence="6">Belongs to the ThrE exporter (TC 2.A.79) family.</text>
</comment>
<evidence type="ECO:0000256" key="5">
    <source>
        <dbReference type="ARBA" id="ARBA00023136"/>
    </source>
</evidence>
<dbReference type="AlphaFoldDB" id="A0A0C1U0I2"/>
<evidence type="ECO:0000256" key="1">
    <source>
        <dbReference type="ARBA" id="ARBA00004651"/>
    </source>
</evidence>
<keyword evidence="10" id="KW-1185">Reference proteome</keyword>
<dbReference type="Pfam" id="PF06738">
    <property type="entry name" value="ThrE"/>
    <property type="match status" value="1"/>
</dbReference>
<feature type="domain" description="Threonine/serine exporter-like N-terminal" evidence="8">
    <location>
        <begin position="9"/>
        <end position="246"/>
    </location>
</feature>
<feature type="transmembrane region" description="Helical" evidence="7">
    <location>
        <begin position="165"/>
        <end position="184"/>
    </location>
</feature>
<dbReference type="RefSeq" id="WP_039633675.1">
    <property type="nucleotide sequence ID" value="NZ_AYSO01000017.1"/>
</dbReference>
<dbReference type="InterPro" id="IPR010619">
    <property type="entry name" value="ThrE-like_N"/>
</dbReference>
<keyword evidence="3 7" id="KW-0812">Transmembrane</keyword>
<evidence type="ECO:0000313" key="9">
    <source>
        <dbReference type="EMBL" id="KIE46314.1"/>
    </source>
</evidence>
<feature type="transmembrane region" description="Helical" evidence="7">
    <location>
        <begin position="136"/>
        <end position="153"/>
    </location>
</feature>